<feature type="region of interest" description="Disordered" evidence="2">
    <location>
        <begin position="28"/>
        <end position="73"/>
    </location>
</feature>
<evidence type="ECO:0000256" key="1">
    <source>
        <dbReference type="ARBA" id="ARBA00006488"/>
    </source>
</evidence>
<keyword evidence="3" id="KW-1185">Reference proteome</keyword>
<dbReference type="GeneID" id="115029110"/>
<accession>A0A6P7QHU8</accession>
<dbReference type="GO" id="GO:0009055">
    <property type="term" value="F:electron transfer activity"/>
    <property type="evidence" value="ECO:0007669"/>
    <property type="project" value="InterPro"/>
</dbReference>
<evidence type="ECO:0000313" key="3">
    <source>
        <dbReference type="Proteomes" id="UP000515126"/>
    </source>
</evidence>
<name>A0A6P7QHU8_MUSCR</name>
<dbReference type="RefSeq" id="XP_029324470.1">
    <property type="nucleotide sequence ID" value="XM_029468610.1"/>
</dbReference>
<sequence>MVGKGDKCKTGPNLHGLFGWKTGQGSGLSYTGAHRSSGAIRERIPGGIFEESQKYIPETETMPSGIEKGKGQT</sequence>
<dbReference type="GO" id="GO:0020037">
    <property type="term" value="F:heme binding"/>
    <property type="evidence" value="ECO:0007669"/>
    <property type="project" value="InterPro"/>
</dbReference>
<evidence type="ECO:0000256" key="2">
    <source>
        <dbReference type="SAM" id="MobiDB-lite"/>
    </source>
</evidence>
<dbReference type="Proteomes" id="UP000515126">
    <property type="component" value="Chromosome 13"/>
</dbReference>
<gene>
    <name evidence="4" type="primary">LOC115029110</name>
</gene>
<evidence type="ECO:0000313" key="4">
    <source>
        <dbReference type="RefSeq" id="XP_029324470.1"/>
    </source>
</evidence>
<protein>
    <submittedName>
        <fullName evidence="4">Cytochrome c, testis-specific-like</fullName>
    </submittedName>
</protein>
<dbReference type="Gene3D" id="1.10.760.10">
    <property type="entry name" value="Cytochrome c-like domain"/>
    <property type="match status" value="1"/>
</dbReference>
<proteinExistence type="inferred from homology"/>
<dbReference type="InterPro" id="IPR036909">
    <property type="entry name" value="Cyt_c-like_dom_sf"/>
</dbReference>
<organism evidence="3 4">
    <name type="scientific">Mus caroli</name>
    <name type="common">Ryukyu mouse</name>
    <name type="synonym">Ricefield mouse</name>
    <dbReference type="NCBI Taxonomy" id="10089"/>
    <lineage>
        <taxon>Eukaryota</taxon>
        <taxon>Metazoa</taxon>
        <taxon>Chordata</taxon>
        <taxon>Craniata</taxon>
        <taxon>Vertebrata</taxon>
        <taxon>Euteleostomi</taxon>
        <taxon>Mammalia</taxon>
        <taxon>Eutheria</taxon>
        <taxon>Euarchontoglires</taxon>
        <taxon>Glires</taxon>
        <taxon>Rodentia</taxon>
        <taxon>Myomorpha</taxon>
        <taxon>Muroidea</taxon>
        <taxon>Muridae</taxon>
        <taxon>Murinae</taxon>
        <taxon>Mus</taxon>
        <taxon>Mus</taxon>
    </lineage>
</organism>
<dbReference type="PRINTS" id="PR00604">
    <property type="entry name" value="CYTCHRMECIAB"/>
</dbReference>
<dbReference type="InterPro" id="IPR002327">
    <property type="entry name" value="Cyt_c_1A/1B"/>
</dbReference>
<comment type="similarity">
    <text evidence="1">Belongs to the cytochrome c family.</text>
</comment>
<reference evidence="4" key="1">
    <citation type="submission" date="2025-08" db="UniProtKB">
        <authorList>
            <consortium name="RefSeq"/>
        </authorList>
    </citation>
    <scope>IDENTIFICATION</scope>
</reference>
<dbReference type="KEGG" id="mcal:115029110"/>
<dbReference type="AlphaFoldDB" id="A0A6P7QHU8"/>